<reference evidence="2 3" key="1">
    <citation type="submission" date="2014-03" db="EMBL/GenBank/DDBJ databases">
        <title>The draft genome sequence of Thalassospira alkalitolerans JCM 18968.</title>
        <authorList>
            <person name="Lai Q."/>
            <person name="Shao Z."/>
        </authorList>
    </citation>
    <scope>NUCLEOTIDE SEQUENCE [LARGE SCALE GENOMIC DNA]</scope>
    <source>
        <strain evidence="2 3">JCM 18968</strain>
    </source>
</reference>
<dbReference type="EMBL" id="JFKB01000010">
    <property type="protein sequence ID" value="OSQ46889.1"/>
    <property type="molecule type" value="Genomic_DNA"/>
</dbReference>
<feature type="compositionally biased region" description="Basic and acidic residues" evidence="1">
    <location>
        <begin position="48"/>
        <end position="65"/>
    </location>
</feature>
<dbReference type="Proteomes" id="UP000193396">
    <property type="component" value="Unassembled WGS sequence"/>
</dbReference>
<dbReference type="AlphaFoldDB" id="A0A1Y2LAU6"/>
<gene>
    <name evidence="2" type="ORF">TALK_15055</name>
</gene>
<feature type="region of interest" description="Disordered" evidence="1">
    <location>
        <begin position="1"/>
        <end position="65"/>
    </location>
</feature>
<evidence type="ECO:0000256" key="1">
    <source>
        <dbReference type="SAM" id="MobiDB-lite"/>
    </source>
</evidence>
<dbReference type="STRING" id="1293890.TALK_15055"/>
<protein>
    <submittedName>
        <fullName evidence="2">Uncharacterized protein</fullName>
    </submittedName>
</protein>
<evidence type="ECO:0000313" key="2">
    <source>
        <dbReference type="EMBL" id="OSQ46889.1"/>
    </source>
</evidence>
<organism evidence="2 3">
    <name type="scientific">Thalassospira alkalitolerans</name>
    <dbReference type="NCBI Taxonomy" id="1293890"/>
    <lineage>
        <taxon>Bacteria</taxon>
        <taxon>Pseudomonadati</taxon>
        <taxon>Pseudomonadota</taxon>
        <taxon>Alphaproteobacteria</taxon>
        <taxon>Rhodospirillales</taxon>
        <taxon>Thalassospiraceae</taxon>
        <taxon>Thalassospira</taxon>
    </lineage>
</organism>
<comment type="caution">
    <text evidence="2">The sequence shown here is derived from an EMBL/GenBank/DDBJ whole genome shotgun (WGS) entry which is preliminary data.</text>
</comment>
<accession>A0A1Y2LAU6</accession>
<sequence>MLQHPIKSHRSDAPSFAASHQQDRPRSQYVIKPTSEIKGHPWPRTKRQTNDQKKQGEEREIHEIS</sequence>
<evidence type="ECO:0000313" key="3">
    <source>
        <dbReference type="Proteomes" id="UP000193396"/>
    </source>
</evidence>
<name>A0A1Y2LAU6_9PROT</name>
<keyword evidence="3" id="KW-1185">Reference proteome</keyword>
<proteinExistence type="predicted"/>